<reference evidence="2" key="1">
    <citation type="journal article" date="2014" name="Nat. Commun.">
        <title>Multiple recent horizontal transfers of a large genomic region in cheese making fungi.</title>
        <authorList>
            <person name="Cheeseman K."/>
            <person name="Ropars J."/>
            <person name="Renault P."/>
            <person name="Dupont J."/>
            <person name="Gouzy J."/>
            <person name="Branca A."/>
            <person name="Abraham A.L."/>
            <person name="Ceppi M."/>
            <person name="Conseiller E."/>
            <person name="Debuchy R."/>
            <person name="Malagnac F."/>
            <person name="Goarin A."/>
            <person name="Silar P."/>
            <person name="Lacoste S."/>
            <person name="Sallet E."/>
            <person name="Bensimon A."/>
            <person name="Giraud T."/>
            <person name="Brygoo Y."/>
        </authorList>
    </citation>
    <scope>NUCLEOTIDE SEQUENCE [LARGE SCALE GENOMIC DNA]</scope>
    <source>
        <strain evidence="2">FM164</strain>
    </source>
</reference>
<dbReference type="OrthoDB" id="4369146at2759"/>
<gene>
    <name evidence="2" type="ORF">PROQFM164_S05g000211</name>
</gene>
<accession>W6QHV1</accession>
<dbReference type="AlphaFoldDB" id="W6QHV1"/>
<evidence type="ECO:0000256" key="1">
    <source>
        <dbReference type="SAM" id="MobiDB-lite"/>
    </source>
</evidence>
<evidence type="ECO:0000313" key="3">
    <source>
        <dbReference type="Proteomes" id="UP000030686"/>
    </source>
</evidence>
<organism evidence="2 3">
    <name type="scientific">Penicillium roqueforti (strain FM164)</name>
    <dbReference type="NCBI Taxonomy" id="1365484"/>
    <lineage>
        <taxon>Eukaryota</taxon>
        <taxon>Fungi</taxon>
        <taxon>Dikarya</taxon>
        <taxon>Ascomycota</taxon>
        <taxon>Pezizomycotina</taxon>
        <taxon>Eurotiomycetes</taxon>
        <taxon>Eurotiomycetidae</taxon>
        <taxon>Eurotiales</taxon>
        <taxon>Aspergillaceae</taxon>
        <taxon>Penicillium</taxon>
    </lineage>
</organism>
<feature type="region of interest" description="Disordered" evidence="1">
    <location>
        <begin position="41"/>
        <end position="61"/>
    </location>
</feature>
<dbReference type="STRING" id="1365484.W6QHV1"/>
<dbReference type="Proteomes" id="UP000030686">
    <property type="component" value="Unassembled WGS sequence"/>
</dbReference>
<dbReference type="EMBL" id="HG792019">
    <property type="protein sequence ID" value="CDM36378.1"/>
    <property type="molecule type" value="Genomic_DNA"/>
</dbReference>
<evidence type="ECO:0000313" key="2">
    <source>
        <dbReference type="EMBL" id="CDM36378.1"/>
    </source>
</evidence>
<keyword evidence="3" id="KW-1185">Reference proteome</keyword>
<proteinExistence type="predicted"/>
<protein>
    <submittedName>
        <fullName evidence="2">Uncharacterized protein</fullName>
    </submittedName>
</protein>
<name>W6QHV1_PENRF</name>
<sequence length="197" mass="21675">MGLKKAILGGDCAQLPPTVISRDIRWMPQKATIIPAFRRPDPNPALELSGKHGARSQGSGNVATTYEERGLAFKRLRLLMTSNCIGPWVLWLRSVAGNLYATIHLSIGSRFGTGEDIVWPPGTIDPRRERPSTILVRFDEYTGRGIRPEISSAVSIVRSTREFFLGTIQCTRTQFPVMLAYAITVHKSQGKGGPGRS</sequence>